<reference evidence="2 3" key="1">
    <citation type="submission" date="2018-04" db="EMBL/GenBank/DDBJ databases">
        <authorList>
            <person name="Zhang X."/>
            <person name="Yuan J."/>
            <person name="Li F."/>
            <person name="Xiang J."/>
        </authorList>
    </citation>
    <scope>NUCLEOTIDE SEQUENCE [LARGE SCALE GENOMIC DNA]</scope>
    <source>
        <tissue evidence="2">Muscle</tissue>
    </source>
</reference>
<comment type="caution">
    <text evidence="2">The sequence shown here is derived from an EMBL/GenBank/DDBJ whole genome shotgun (WGS) entry which is preliminary data.</text>
</comment>
<keyword evidence="3" id="KW-1185">Reference proteome</keyword>
<feature type="region of interest" description="Disordered" evidence="1">
    <location>
        <begin position="289"/>
        <end position="315"/>
    </location>
</feature>
<protein>
    <submittedName>
        <fullName evidence="2">Uncharacterized protein</fullName>
    </submittedName>
</protein>
<sequence>MPRVPAALGPRRRDTKTYLYLLRPWEERVQEERRGFPRWQPPRLFTSNNGPPLSVPAEPHGQQASARQGLGRRRRKPARPSPLRPQQPQPTSATLLNLGCNTRQTGGKRRCNKQRPRLISPKITRYSRKPVTETISPLAGCARSKPFDCPLLDEHLQIPSRRATWAGRPCIASQNMSSLFNTNYLTAATSLQTGSCLQSFSWFLVSGNENIPYPGQDRQSTAELSARLLARVRLAVASPSRAPLHNSITRIAPAVPSRFAFFSRETRRHFGSCGGHTLRCLASGVSTPWSDHGERARARGRKRRETVRTSEAEEGTLQCTRRGHSAWTRPVRDEKVALGLRTSHIINEERNEKTRADGEESGTPCVAPPSPTSSHTDGSNDTTAPRELSCCWSRRDTPLLLAGHRGGAEEEPEEGERLLPPRPPSTRSEQHQPPRATITDDGRLGLGGTWGWLALPAARGQPGLCLLITRHVTTAREARPPDHAPNNTITDPVPDNGSLRYTFNYTDHFVKLLLFAITRALITYSRPDPRLDSNCANQLITTRYSERTLADVAHVYAILLHSRNSGGFWQLLSKFGHPLSYLRRKLGDLRVDSGRPITARRKQAQKQTKHLALRNCSHAACRTPGVARGQAVITPLKATFLGGIGHPARPQNRPRCEGLRRDTTNPSESSLPPSTPSPHFRCTPATSPNLIGADKAAQTPSASQTARANAAADGTQRGRAHGAFGHITGAFLRVSFAEYGTPWSCHISDSPSYPAFTPHPRPPLSHSISHLWIIQYSQHALPSLCHVLLPRDLASPLHLLPRVAFTHFLVSLFYPRAFPPPASSTARCPSRTSFAGARTHLEVRRPAHLSPSHPWPNTCARPLRDSLALSKKKKILKPFHVTLGRTQREPISENRTCAHTAPGELHIRACDSHLRSHTYRPYAAAAEGSRPTSFGTPRGASVGAAPSRATWSLRAHALMRCGPVPPHPGRGGGSWEREVGRRERLFTSNNGPPLSVPAEPHGQQASGGGGENPPRPSPLRPQQPQPTSATLLNLGCNTRQTGGKRRCNKQRPRLISPKITRYSRKPVTETISPLAGCARSKPFDCPLLDEHLQIPSRRATWAGRPCIASQNMSSLFNTNYLTAATSLQTGSCLQSFSWFLVSGNENIPYPGRDRQSTAEWSARLLARVRLAVASPSRAPLRNSITRIAPAVPSRFAFFSRETRRHFGSCGGHTLRCLASGVSTPWSDHVHSRPLTTVHYHHFVS</sequence>
<dbReference type="EMBL" id="QCYY01001731">
    <property type="protein sequence ID" value="ROT75814.1"/>
    <property type="molecule type" value="Genomic_DNA"/>
</dbReference>
<evidence type="ECO:0000313" key="3">
    <source>
        <dbReference type="Proteomes" id="UP000283509"/>
    </source>
</evidence>
<evidence type="ECO:0000256" key="1">
    <source>
        <dbReference type="SAM" id="MobiDB-lite"/>
    </source>
</evidence>
<feature type="compositionally biased region" description="Pro residues" evidence="1">
    <location>
        <begin position="1013"/>
        <end position="1024"/>
    </location>
</feature>
<feature type="region of interest" description="Disordered" evidence="1">
    <location>
        <begin position="31"/>
        <end position="112"/>
    </location>
</feature>
<feature type="region of interest" description="Disordered" evidence="1">
    <location>
        <begin position="340"/>
        <end position="386"/>
    </location>
</feature>
<feature type="compositionally biased region" description="Basic and acidic residues" evidence="1">
    <location>
        <begin position="428"/>
        <end position="442"/>
    </location>
</feature>
<dbReference type="Proteomes" id="UP000283509">
    <property type="component" value="Unassembled WGS sequence"/>
</dbReference>
<name>A0A423TH34_PENVA</name>
<feature type="region of interest" description="Disordered" evidence="1">
    <location>
        <begin position="642"/>
        <end position="714"/>
    </location>
</feature>
<evidence type="ECO:0000313" key="2">
    <source>
        <dbReference type="EMBL" id="ROT75814.1"/>
    </source>
</evidence>
<feature type="compositionally biased region" description="Polar residues" evidence="1">
    <location>
        <begin position="372"/>
        <end position="383"/>
    </location>
</feature>
<dbReference type="AlphaFoldDB" id="A0A423TH34"/>
<proteinExistence type="predicted"/>
<reference evidence="2 3" key="2">
    <citation type="submission" date="2019-01" db="EMBL/GenBank/DDBJ databases">
        <title>The decoding of complex shrimp genome reveals the adaptation for benthos swimmer, frequently molting mechanism and breeding impact on genome.</title>
        <authorList>
            <person name="Sun Y."/>
            <person name="Gao Y."/>
            <person name="Yu Y."/>
        </authorList>
    </citation>
    <scope>NUCLEOTIDE SEQUENCE [LARGE SCALE GENOMIC DNA]</scope>
    <source>
        <tissue evidence="2">Muscle</tissue>
    </source>
</reference>
<feature type="compositionally biased region" description="Basic and acidic residues" evidence="1">
    <location>
        <begin position="346"/>
        <end position="358"/>
    </location>
</feature>
<accession>A0A423TH34</accession>
<feature type="compositionally biased region" description="Polar residues" evidence="1">
    <location>
        <begin position="1027"/>
        <end position="1041"/>
    </location>
</feature>
<gene>
    <name evidence="2" type="ORF">C7M84_005637</name>
</gene>
<organism evidence="2 3">
    <name type="scientific">Penaeus vannamei</name>
    <name type="common">Whiteleg shrimp</name>
    <name type="synonym">Litopenaeus vannamei</name>
    <dbReference type="NCBI Taxonomy" id="6689"/>
    <lineage>
        <taxon>Eukaryota</taxon>
        <taxon>Metazoa</taxon>
        <taxon>Ecdysozoa</taxon>
        <taxon>Arthropoda</taxon>
        <taxon>Crustacea</taxon>
        <taxon>Multicrustacea</taxon>
        <taxon>Malacostraca</taxon>
        <taxon>Eumalacostraca</taxon>
        <taxon>Eucarida</taxon>
        <taxon>Decapoda</taxon>
        <taxon>Dendrobranchiata</taxon>
        <taxon>Penaeoidea</taxon>
        <taxon>Penaeidae</taxon>
        <taxon>Penaeus</taxon>
    </lineage>
</organism>
<feature type="region of interest" description="Disordered" evidence="1">
    <location>
        <begin position="405"/>
        <end position="442"/>
    </location>
</feature>
<feature type="compositionally biased region" description="Basic and acidic residues" evidence="1">
    <location>
        <begin position="654"/>
        <end position="663"/>
    </location>
</feature>
<feature type="compositionally biased region" description="Polar residues" evidence="1">
    <location>
        <begin position="91"/>
        <end position="105"/>
    </location>
</feature>
<feature type="compositionally biased region" description="Low complexity" evidence="1">
    <location>
        <begin position="702"/>
        <end position="712"/>
    </location>
</feature>
<feature type="compositionally biased region" description="Pro residues" evidence="1">
    <location>
        <begin position="79"/>
        <end position="88"/>
    </location>
</feature>
<feature type="region of interest" description="Disordered" evidence="1">
    <location>
        <begin position="924"/>
        <end position="946"/>
    </location>
</feature>
<feature type="region of interest" description="Disordered" evidence="1">
    <location>
        <begin position="985"/>
        <end position="1049"/>
    </location>
</feature>